<name>A0AAV9D3Y3_ACOCL</name>
<comment type="caution">
    <text evidence="3">The sequence shown here is derived from an EMBL/GenBank/DDBJ whole genome shotgun (WGS) entry which is preliminary data.</text>
</comment>
<keyword evidence="2" id="KW-0472">Membrane</keyword>
<evidence type="ECO:0000313" key="3">
    <source>
        <dbReference type="EMBL" id="KAK1294833.1"/>
    </source>
</evidence>
<sequence length="528" mass="61570">MEGSNGEIHQVNTTTTTSEPEIAIEIEKESWKDSVRRRVKASFVHKWRKEPCSIFRVPANIRKLHPEAYEPRVVSIGPYHHGKAHLEPMEKHKWRIVGRLLSRRSEEEDVLLGECLDKVKELEERARSCYSEVMSMNSNDFTEMMVLDGCFLIGVLLRERSETINKKNENKETMTVEDDWAWDEQKDEEEERGAMHSSLWLLDHVDHDLLRVENQMPFFVVEALFDLLVPQPDGRPTASIYDLAMNLLNRFEPSDTYDATLKNPKSVHHLFHLYYEMVVGYNDSDDDTEKSSVSSVQERINLIDRGFSKIKKTTQGFLLHLRDAIPISFPRNKDSVREEKEWSSSWIKSAKELEEAGVKFVVKKDASFLDLSFEGGVMKFPTLYIYEHTTILFRNLIAFEQCYLYTKDHIALYAMFMDCLIDTPTDVKVLQREEILRVGISSEKEVAQFFNNLNREVYFDNNNSYLGDMIVDVNRYCNSKTHKWRAVLARDYFNSPWTVISVVAAFILLGLTLLQTFYTLYAYYHPPS</sequence>
<proteinExistence type="predicted"/>
<keyword evidence="4" id="KW-1185">Reference proteome</keyword>
<dbReference type="EMBL" id="JAUJYO010000016">
    <property type="protein sequence ID" value="KAK1294833.1"/>
    <property type="molecule type" value="Genomic_DNA"/>
</dbReference>
<reference evidence="3" key="2">
    <citation type="submission" date="2023-06" db="EMBL/GenBank/DDBJ databases">
        <authorList>
            <person name="Ma L."/>
            <person name="Liu K.-W."/>
            <person name="Li Z."/>
            <person name="Hsiao Y.-Y."/>
            <person name="Qi Y."/>
            <person name="Fu T."/>
            <person name="Tang G."/>
            <person name="Zhang D."/>
            <person name="Sun W.-H."/>
            <person name="Liu D.-K."/>
            <person name="Li Y."/>
            <person name="Chen G.-Z."/>
            <person name="Liu X.-D."/>
            <person name="Liao X.-Y."/>
            <person name="Jiang Y.-T."/>
            <person name="Yu X."/>
            <person name="Hao Y."/>
            <person name="Huang J."/>
            <person name="Zhao X.-W."/>
            <person name="Ke S."/>
            <person name="Chen Y.-Y."/>
            <person name="Wu W.-L."/>
            <person name="Hsu J.-L."/>
            <person name="Lin Y.-F."/>
            <person name="Huang M.-D."/>
            <person name="Li C.-Y."/>
            <person name="Huang L."/>
            <person name="Wang Z.-W."/>
            <person name="Zhao X."/>
            <person name="Zhong W.-Y."/>
            <person name="Peng D.-H."/>
            <person name="Ahmad S."/>
            <person name="Lan S."/>
            <person name="Zhang J.-S."/>
            <person name="Tsai W.-C."/>
            <person name="Van De Peer Y."/>
            <person name="Liu Z.-J."/>
        </authorList>
    </citation>
    <scope>NUCLEOTIDE SEQUENCE</scope>
    <source>
        <strain evidence="3">CP</strain>
        <tissue evidence="3">Leaves</tissue>
    </source>
</reference>
<keyword evidence="2" id="KW-0812">Transmembrane</keyword>
<protein>
    <submittedName>
        <fullName evidence="3">UPF0481 protein</fullName>
    </submittedName>
</protein>
<dbReference type="Pfam" id="PF03140">
    <property type="entry name" value="DUF247"/>
    <property type="match status" value="1"/>
</dbReference>
<dbReference type="AlphaFoldDB" id="A0AAV9D3Y3"/>
<dbReference type="Proteomes" id="UP001180020">
    <property type="component" value="Unassembled WGS sequence"/>
</dbReference>
<dbReference type="PANTHER" id="PTHR31170:SF25">
    <property type="entry name" value="BNAA09G04570D PROTEIN"/>
    <property type="match status" value="1"/>
</dbReference>
<gene>
    <name evidence="3" type="ORF">QJS10_CPA16g01658</name>
</gene>
<evidence type="ECO:0000313" key="4">
    <source>
        <dbReference type="Proteomes" id="UP001180020"/>
    </source>
</evidence>
<organism evidence="3 4">
    <name type="scientific">Acorus calamus</name>
    <name type="common">Sweet flag</name>
    <dbReference type="NCBI Taxonomy" id="4465"/>
    <lineage>
        <taxon>Eukaryota</taxon>
        <taxon>Viridiplantae</taxon>
        <taxon>Streptophyta</taxon>
        <taxon>Embryophyta</taxon>
        <taxon>Tracheophyta</taxon>
        <taxon>Spermatophyta</taxon>
        <taxon>Magnoliopsida</taxon>
        <taxon>Liliopsida</taxon>
        <taxon>Acoraceae</taxon>
        <taxon>Acorus</taxon>
    </lineage>
</organism>
<dbReference type="PANTHER" id="PTHR31170">
    <property type="entry name" value="BNAC04G53230D PROTEIN"/>
    <property type="match status" value="1"/>
</dbReference>
<dbReference type="InterPro" id="IPR004158">
    <property type="entry name" value="DUF247_pln"/>
</dbReference>
<feature type="compositionally biased region" description="Polar residues" evidence="1">
    <location>
        <begin position="10"/>
        <end position="19"/>
    </location>
</feature>
<evidence type="ECO:0000256" key="2">
    <source>
        <dbReference type="SAM" id="Phobius"/>
    </source>
</evidence>
<accession>A0AAV9D3Y3</accession>
<feature type="transmembrane region" description="Helical" evidence="2">
    <location>
        <begin position="497"/>
        <end position="524"/>
    </location>
</feature>
<reference evidence="3" key="1">
    <citation type="journal article" date="2023" name="Nat. Commun.">
        <title>Diploid and tetraploid genomes of Acorus and the evolution of monocots.</title>
        <authorList>
            <person name="Ma L."/>
            <person name="Liu K.W."/>
            <person name="Li Z."/>
            <person name="Hsiao Y.Y."/>
            <person name="Qi Y."/>
            <person name="Fu T."/>
            <person name="Tang G.D."/>
            <person name="Zhang D."/>
            <person name="Sun W.H."/>
            <person name="Liu D.K."/>
            <person name="Li Y."/>
            <person name="Chen G.Z."/>
            <person name="Liu X.D."/>
            <person name="Liao X.Y."/>
            <person name="Jiang Y.T."/>
            <person name="Yu X."/>
            <person name="Hao Y."/>
            <person name="Huang J."/>
            <person name="Zhao X.W."/>
            <person name="Ke S."/>
            <person name="Chen Y.Y."/>
            <person name="Wu W.L."/>
            <person name="Hsu J.L."/>
            <person name="Lin Y.F."/>
            <person name="Huang M.D."/>
            <person name="Li C.Y."/>
            <person name="Huang L."/>
            <person name="Wang Z.W."/>
            <person name="Zhao X."/>
            <person name="Zhong W.Y."/>
            <person name="Peng D.H."/>
            <person name="Ahmad S."/>
            <person name="Lan S."/>
            <person name="Zhang J.S."/>
            <person name="Tsai W.C."/>
            <person name="Van de Peer Y."/>
            <person name="Liu Z.J."/>
        </authorList>
    </citation>
    <scope>NUCLEOTIDE SEQUENCE</scope>
    <source>
        <strain evidence="3">CP</strain>
    </source>
</reference>
<evidence type="ECO:0000256" key="1">
    <source>
        <dbReference type="SAM" id="MobiDB-lite"/>
    </source>
</evidence>
<keyword evidence="2" id="KW-1133">Transmembrane helix</keyword>
<feature type="region of interest" description="Disordered" evidence="1">
    <location>
        <begin position="1"/>
        <end position="20"/>
    </location>
</feature>